<proteinExistence type="predicted"/>
<organism evidence="1 2">
    <name type="scientific">Candidozyma duobushaemuli</name>
    <dbReference type="NCBI Taxonomy" id="1231522"/>
    <lineage>
        <taxon>Eukaryota</taxon>
        <taxon>Fungi</taxon>
        <taxon>Dikarya</taxon>
        <taxon>Ascomycota</taxon>
        <taxon>Saccharomycotina</taxon>
        <taxon>Pichiomycetes</taxon>
        <taxon>Metschnikowiaceae</taxon>
        <taxon>Candidozyma</taxon>
    </lineage>
</organism>
<dbReference type="AlphaFoldDB" id="A0A2V1AE94"/>
<reference evidence="1 2" key="1">
    <citation type="submission" date="2017-12" db="EMBL/GenBank/DDBJ databases">
        <title>Genome Sequence of the Amphotericin B-resistant Candida duobushaemulonii strain, B09383.</title>
        <authorList>
            <person name="Chow N.A."/>
            <person name="Gade L."/>
            <person name="Batra D."/>
            <person name="Rowe L.A."/>
            <person name="Loparev V.N."/>
            <person name="Litvintseva A.P."/>
        </authorList>
    </citation>
    <scope>NUCLEOTIDE SEQUENCE [LARGE SCALE GENOMIC DNA]</scope>
    <source>
        <strain evidence="1 2">B09383</strain>
    </source>
</reference>
<comment type="caution">
    <text evidence="1">The sequence shown here is derived from an EMBL/GenBank/DDBJ whole genome shotgun (WGS) entry which is preliminary data.</text>
</comment>
<evidence type="ECO:0000313" key="1">
    <source>
        <dbReference type="EMBL" id="PVH16400.1"/>
    </source>
</evidence>
<gene>
    <name evidence="1" type="ORF">CXQ87_004691</name>
</gene>
<dbReference type="RefSeq" id="XP_025337340.1">
    <property type="nucleotide sequence ID" value="XM_025483127.1"/>
</dbReference>
<dbReference type="EMBL" id="PKFP01000005">
    <property type="protein sequence ID" value="PVH16400.1"/>
    <property type="molecule type" value="Genomic_DNA"/>
</dbReference>
<dbReference type="GeneID" id="37004690"/>
<accession>A0A2V1AE94</accession>
<dbReference type="VEuPathDB" id="FungiDB:CXQ87_004691"/>
<dbReference type="Proteomes" id="UP000244406">
    <property type="component" value="Unassembled WGS sequence"/>
</dbReference>
<name>A0A2V1AE94_9ASCO</name>
<keyword evidence="2" id="KW-1185">Reference proteome</keyword>
<evidence type="ECO:0000313" key="2">
    <source>
        <dbReference type="Proteomes" id="UP000244406"/>
    </source>
</evidence>
<sequence>MVTVKADSKGIPDSEDDQYAECMIDCMGLSAELSPIDIATDHFYTFGHGYDDAREVLEALGSEITSDIAESDWTDVDSSNGYYSGWDDDDEEVVGVKNDSTVQTSPTSCLDF</sequence>
<protein>
    <submittedName>
        <fullName evidence="1">Uncharacterized protein</fullName>
    </submittedName>
</protein>